<gene>
    <name evidence="1" type="ORF">CIT26_11935</name>
</gene>
<organism evidence="1 2">
    <name type="scientific">Mesorhizobium temperatum</name>
    <dbReference type="NCBI Taxonomy" id="241416"/>
    <lineage>
        <taxon>Bacteria</taxon>
        <taxon>Pseudomonadati</taxon>
        <taxon>Pseudomonadota</taxon>
        <taxon>Alphaproteobacteria</taxon>
        <taxon>Hyphomicrobiales</taxon>
        <taxon>Phyllobacteriaceae</taxon>
        <taxon>Mesorhizobium</taxon>
    </lineage>
</organism>
<dbReference type="RefSeq" id="WP_095492761.1">
    <property type="nucleotide sequence ID" value="NZ_NPKJ01000040.1"/>
</dbReference>
<keyword evidence="2" id="KW-1185">Reference proteome</keyword>
<dbReference type="OrthoDB" id="7916272at2"/>
<protein>
    <submittedName>
        <fullName evidence="1">Uncharacterized protein</fullName>
    </submittedName>
</protein>
<proteinExistence type="predicted"/>
<name>A0A271LNM6_9HYPH</name>
<reference evidence="1 2" key="1">
    <citation type="submission" date="2017-08" db="EMBL/GenBank/DDBJ databases">
        <title>Mesorhizobium wenxinae sp. nov., a novel rhizobial species isolated from root nodules of chickpea (Cicer arietinum L.).</title>
        <authorList>
            <person name="Zhang J."/>
        </authorList>
    </citation>
    <scope>NUCLEOTIDE SEQUENCE [LARGE SCALE GENOMIC DNA]</scope>
    <source>
        <strain evidence="1 2">SDW018</strain>
    </source>
</reference>
<evidence type="ECO:0000313" key="1">
    <source>
        <dbReference type="EMBL" id="PAQ09741.1"/>
    </source>
</evidence>
<dbReference type="Proteomes" id="UP000216442">
    <property type="component" value="Unassembled WGS sequence"/>
</dbReference>
<dbReference type="AlphaFoldDB" id="A0A271LNM6"/>
<comment type="caution">
    <text evidence="1">The sequence shown here is derived from an EMBL/GenBank/DDBJ whole genome shotgun (WGS) entry which is preliminary data.</text>
</comment>
<sequence>MSYVEAASAKDGFAVTPSDSTAIKADALYVGVTGNVAVVTWRDTTLTFVGVPAGTVIPITCKKVMSTNTTATSIVGLKY</sequence>
<dbReference type="EMBL" id="NPKJ01000040">
    <property type="protein sequence ID" value="PAQ09741.1"/>
    <property type="molecule type" value="Genomic_DNA"/>
</dbReference>
<accession>A0A271LNM6</accession>
<evidence type="ECO:0000313" key="2">
    <source>
        <dbReference type="Proteomes" id="UP000216442"/>
    </source>
</evidence>